<dbReference type="PANTHER" id="PTHR47506:SF6">
    <property type="entry name" value="HTH-TYPE TRANSCRIPTIONAL REPRESSOR NEMR"/>
    <property type="match status" value="1"/>
</dbReference>
<dbReference type="InterPro" id="IPR036271">
    <property type="entry name" value="Tet_transcr_reg_TetR-rel_C_sf"/>
</dbReference>
<evidence type="ECO:0000256" key="3">
    <source>
        <dbReference type="ARBA" id="ARBA00023163"/>
    </source>
</evidence>
<evidence type="ECO:0000313" key="7">
    <source>
        <dbReference type="Proteomes" id="UP000016570"/>
    </source>
</evidence>
<dbReference type="Proteomes" id="UP000016570">
    <property type="component" value="Unassembled WGS sequence"/>
</dbReference>
<dbReference type="SUPFAM" id="SSF48498">
    <property type="entry name" value="Tetracyclin repressor-like, C-terminal domain"/>
    <property type="match status" value="1"/>
</dbReference>
<dbReference type="Gene3D" id="1.10.357.10">
    <property type="entry name" value="Tetracycline Repressor, domain 2"/>
    <property type="match status" value="1"/>
</dbReference>
<dbReference type="Pfam" id="PF00440">
    <property type="entry name" value="TetR_N"/>
    <property type="match status" value="1"/>
</dbReference>
<dbReference type="GO" id="GO:0003677">
    <property type="term" value="F:DNA binding"/>
    <property type="evidence" value="ECO:0007669"/>
    <property type="project" value="UniProtKB-UniRule"/>
</dbReference>
<gene>
    <name evidence="6" type="ORF">VPR01S_15_00550</name>
</gene>
<keyword evidence="3" id="KW-0804">Transcription</keyword>
<keyword evidence="7" id="KW-1185">Reference proteome</keyword>
<comment type="caution">
    <text evidence="6">The sequence shown here is derived from an EMBL/GenBank/DDBJ whole genome shotgun (WGS) entry which is preliminary data.</text>
</comment>
<feature type="domain" description="HTH tetR-type" evidence="5">
    <location>
        <begin position="6"/>
        <end position="66"/>
    </location>
</feature>
<name>U3A5B7_VIBPR</name>
<dbReference type="AlphaFoldDB" id="U3A5B7"/>
<dbReference type="InterPro" id="IPR011075">
    <property type="entry name" value="TetR_C"/>
</dbReference>
<reference evidence="6 7" key="1">
    <citation type="submission" date="2013-09" db="EMBL/GenBank/DDBJ databases">
        <title>Whole genome shotgun sequence of Vibrio proteolyticus NBRC 13287.</title>
        <authorList>
            <person name="Isaki S."/>
            <person name="Hosoyama A."/>
            <person name="Numata M."/>
            <person name="Hashimoto M."/>
            <person name="Hosoyama Y."/>
            <person name="Tsuchikane K."/>
            <person name="Noguchi M."/>
            <person name="Hirakata S."/>
            <person name="Ichikawa N."/>
            <person name="Ohji S."/>
            <person name="Yamazoe A."/>
            <person name="Fujita N."/>
        </authorList>
    </citation>
    <scope>NUCLEOTIDE SEQUENCE [LARGE SCALE GENOMIC DNA]</scope>
    <source>
        <strain evidence="6 7">NBRC 13287</strain>
    </source>
</reference>
<dbReference type="eggNOG" id="COG1309">
    <property type="taxonomic scope" value="Bacteria"/>
</dbReference>
<keyword evidence="2 4" id="KW-0238">DNA-binding</keyword>
<evidence type="ECO:0000256" key="4">
    <source>
        <dbReference type="PROSITE-ProRule" id="PRU00335"/>
    </source>
</evidence>
<dbReference type="InterPro" id="IPR001647">
    <property type="entry name" value="HTH_TetR"/>
</dbReference>
<protein>
    <submittedName>
        <fullName evidence="6">Putative TetR family transcriptional regulator</fullName>
    </submittedName>
</protein>
<sequence length="194" mass="22123">MNTKTHDTRQHILDIGYELVVTKGFTRVGLAELLKCADVPKGSFYHYFKSKEHFGEALIQAYFEHYLSRIEVLFNAPEQNGYQRLTHYFERWADTENGTCNANRCLVVKLSGEVSDLSDSMRLALLDGAERIIAALAECIEQGIQDDSVRRCDSKLTARQLYQTWIGASLLNKLYQDQSGLKQSLISTRQLLQP</sequence>
<keyword evidence="1" id="KW-0805">Transcription regulation</keyword>
<evidence type="ECO:0000256" key="1">
    <source>
        <dbReference type="ARBA" id="ARBA00023015"/>
    </source>
</evidence>
<accession>U3A5B7</accession>
<dbReference type="RefSeq" id="WP_021706506.1">
    <property type="nucleotide sequence ID" value="NZ_BATJ01000015.1"/>
</dbReference>
<dbReference type="SUPFAM" id="SSF46689">
    <property type="entry name" value="Homeodomain-like"/>
    <property type="match status" value="1"/>
</dbReference>
<dbReference type="STRING" id="1219065.VPR01S_15_00550"/>
<evidence type="ECO:0000256" key="2">
    <source>
        <dbReference type="ARBA" id="ARBA00023125"/>
    </source>
</evidence>
<feature type="DNA-binding region" description="H-T-H motif" evidence="4">
    <location>
        <begin position="29"/>
        <end position="48"/>
    </location>
</feature>
<dbReference type="Pfam" id="PF16925">
    <property type="entry name" value="TetR_C_13"/>
    <property type="match status" value="1"/>
</dbReference>
<dbReference type="InterPro" id="IPR009057">
    <property type="entry name" value="Homeodomain-like_sf"/>
</dbReference>
<dbReference type="PROSITE" id="PS50977">
    <property type="entry name" value="HTH_TETR_2"/>
    <property type="match status" value="1"/>
</dbReference>
<dbReference type="PANTHER" id="PTHR47506">
    <property type="entry name" value="TRANSCRIPTIONAL REGULATORY PROTEIN"/>
    <property type="match status" value="1"/>
</dbReference>
<dbReference type="EMBL" id="BATJ01000015">
    <property type="protein sequence ID" value="GAD68537.1"/>
    <property type="molecule type" value="Genomic_DNA"/>
</dbReference>
<proteinExistence type="predicted"/>
<evidence type="ECO:0000313" key="6">
    <source>
        <dbReference type="EMBL" id="GAD68537.1"/>
    </source>
</evidence>
<evidence type="ECO:0000259" key="5">
    <source>
        <dbReference type="PROSITE" id="PS50977"/>
    </source>
</evidence>
<organism evidence="6 7">
    <name type="scientific">Vibrio proteolyticus NBRC 13287</name>
    <dbReference type="NCBI Taxonomy" id="1219065"/>
    <lineage>
        <taxon>Bacteria</taxon>
        <taxon>Pseudomonadati</taxon>
        <taxon>Pseudomonadota</taxon>
        <taxon>Gammaproteobacteria</taxon>
        <taxon>Vibrionales</taxon>
        <taxon>Vibrionaceae</taxon>
        <taxon>Vibrio</taxon>
    </lineage>
</organism>